<accession>A0A2G4EUP1</accession>
<reference evidence="1" key="1">
    <citation type="submission" date="2017-10" db="EMBL/GenBank/DDBJ databases">
        <title>Draft genome sequence of the planktic cyanobacteria Tychonema bourrellyi isolated from alpine lentic freshwater.</title>
        <authorList>
            <person name="Tett A."/>
            <person name="Armanini F."/>
            <person name="Asnicar F."/>
            <person name="Boscaini A."/>
            <person name="Pasolli E."/>
            <person name="Zolfo M."/>
            <person name="Donati C."/>
            <person name="Salmaso N."/>
            <person name="Segata N."/>
        </authorList>
    </citation>
    <scope>NUCLEOTIDE SEQUENCE</scope>
    <source>
        <strain evidence="1">FEM_GT703</strain>
    </source>
</reference>
<gene>
    <name evidence="1" type="ORF">CP500_023070</name>
</gene>
<feature type="non-terminal residue" evidence="1">
    <location>
        <position position="1"/>
    </location>
</feature>
<dbReference type="AlphaFoldDB" id="A0A2G4EUP1"/>
<keyword evidence="2" id="KW-1185">Reference proteome</keyword>
<organism evidence="1 2">
    <name type="scientific">Tychonema bourrellyi FEM_GT703</name>
    <dbReference type="NCBI Taxonomy" id="2040638"/>
    <lineage>
        <taxon>Bacteria</taxon>
        <taxon>Bacillati</taxon>
        <taxon>Cyanobacteriota</taxon>
        <taxon>Cyanophyceae</taxon>
        <taxon>Oscillatoriophycideae</taxon>
        <taxon>Oscillatoriales</taxon>
        <taxon>Microcoleaceae</taxon>
        <taxon>Tychonema</taxon>
    </lineage>
</organism>
<dbReference type="Proteomes" id="UP000226442">
    <property type="component" value="Unassembled WGS sequence"/>
</dbReference>
<comment type="caution">
    <text evidence="1">The sequence shown here is derived from an EMBL/GenBank/DDBJ whole genome shotgun (WGS) entry which is preliminary data.</text>
</comment>
<proteinExistence type="predicted"/>
<protein>
    <submittedName>
        <fullName evidence="1">Uncharacterized protein</fullName>
    </submittedName>
</protein>
<sequence>EKTCTELRSELSDLKQKSATAGKDLPDAADLLNQLKAKRKKSTASFTDIEAVLKIIEDSQNHSTAL</sequence>
<dbReference type="EMBL" id="NXIB02000262">
    <property type="protein sequence ID" value="PHX53150.1"/>
    <property type="molecule type" value="Genomic_DNA"/>
</dbReference>
<name>A0A2G4EUP1_9CYAN</name>
<evidence type="ECO:0000313" key="2">
    <source>
        <dbReference type="Proteomes" id="UP000226442"/>
    </source>
</evidence>
<evidence type="ECO:0000313" key="1">
    <source>
        <dbReference type="EMBL" id="PHX53150.1"/>
    </source>
</evidence>